<evidence type="ECO:0000259" key="9">
    <source>
        <dbReference type="PROSITE" id="PS50929"/>
    </source>
</evidence>
<feature type="domain" description="ABC transporter" evidence="8">
    <location>
        <begin position="355"/>
        <end position="597"/>
    </location>
</feature>
<dbReference type="GO" id="GO:0005524">
    <property type="term" value="F:ATP binding"/>
    <property type="evidence" value="ECO:0007669"/>
    <property type="project" value="UniProtKB-KW"/>
</dbReference>
<reference evidence="11" key="1">
    <citation type="submission" date="2015-03" db="EMBL/GenBank/DDBJ databases">
        <authorList>
            <person name="Nijsse Bart"/>
        </authorList>
    </citation>
    <scope>NUCLEOTIDE SEQUENCE [LARGE SCALE GENOMIC DNA]</scope>
</reference>
<feature type="transmembrane region" description="Helical" evidence="7">
    <location>
        <begin position="159"/>
        <end position="183"/>
    </location>
</feature>
<dbReference type="RefSeq" id="WP_021169001.1">
    <property type="nucleotide sequence ID" value="NZ_CTRP01000003.1"/>
</dbReference>
<dbReference type="InterPro" id="IPR036640">
    <property type="entry name" value="ABC1_TM_sf"/>
</dbReference>
<evidence type="ECO:0000256" key="6">
    <source>
        <dbReference type="ARBA" id="ARBA00023136"/>
    </source>
</evidence>
<sequence>MRISIKPKVQNYCHNYAFVFHMLWQYCRKYFILLSLASIAISMLPIGSMYLEREIINIIVYSAKQESDFIIAIIILALIGGFNTLLTFSIELQRLFGNFCSKLVSRQLTYLVLRKSTDLDMAFYDTDEYYKKLEHVKQAFGSGWESFIRDPMSIFSESIGLITLIGILASFNIWLVPIIVFGVSPNLIFQLKTRKKEIQFMYSRTPETRKMNYVETVLTDRQFAKEVKLFGFSEKIIQMARDVFGDYFKKMKDMQLSVVKLHTFGGAFSNFALFVVSAVITYHAFQGKITIGDWQLYISTIFSIRTSLAEIYGTIANTYKQDLYAVILTDFLETKPTIELNKGVEFPTKGTPPAIEFRDVSFAYPCTAKSILSNISFTIKPGEKIALVGLNGSGKSTLIKLLTRLYDPVSGSILFNGVDIKQYKPSDIYGLFGTVFQDFSKYAFTLSDNISISNVIKCDNKSAIQKAAVASGASKLADELPNGFDTFLTKSFDLNGVSDLSGGNWQKIAIARAFFRESPIVILDEPTSALDPEAEYNIYHKFVELCRQNTAIIISHRLSSVRMADRIFLLQDSQITESGTHHELMELNGEYARLFNLQADSYKISETL</sequence>
<dbReference type="AlphaFoldDB" id="A0A0U1KTP4"/>
<comment type="subcellular location">
    <subcellularLocation>
        <location evidence="1">Cell membrane</location>
        <topology evidence="1">Multi-pass membrane protein</topology>
    </subcellularLocation>
</comment>
<dbReference type="PROSITE" id="PS50893">
    <property type="entry name" value="ABC_TRANSPORTER_2"/>
    <property type="match status" value="1"/>
</dbReference>
<evidence type="ECO:0000256" key="1">
    <source>
        <dbReference type="ARBA" id="ARBA00004651"/>
    </source>
</evidence>
<dbReference type="PANTHER" id="PTHR43394:SF1">
    <property type="entry name" value="ATP-BINDING CASSETTE SUB-FAMILY B MEMBER 10, MITOCHONDRIAL"/>
    <property type="match status" value="1"/>
</dbReference>
<dbReference type="SUPFAM" id="SSF52540">
    <property type="entry name" value="P-loop containing nucleoside triphosphate hydrolases"/>
    <property type="match status" value="1"/>
</dbReference>
<evidence type="ECO:0000313" key="11">
    <source>
        <dbReference type="Proteomes" id="UP000049855"/>
    </source>
</evidence>
<evidence type="ECO:0000256" key="5">
    <source>
        <dbReference type="ARBA" id="ARBA00022989"/>
    </source>
</evidence>
<evidence type="ECO:0000256" key="2">
    <source>
        <dbReference type="ARBA" id="ARBA00022692"/>
    </source>
</evidence>
<dbReference type="InterPro" id="IPR027417">
    <property type="entry name" value="P-loop_NTPase"/>
</dbReference>
<feature type="transmembrane region" description="Helical" evidence="7">
    <location>
        <begin position="30"/>
        <end position="49"/>
    </location>
</feature>
<dbReference type="InterPro" id="IPR017871">
    <property type="entry name" value="ABC_transporter-like_CS"/>
</dbReference>
<organism evidence="10 11">
    <name type="scientific">Sporomusa ovata</name>
    <dbReference type="NCBI Taxonomy" id="2378"/>
    <lineage>
        <taxon>Bacteria</taxon>
        <taxon>Bacillati</taxon>
        <taxon>Bacillota</taxon>
        <taxon>Negativicutes</taxon>
        <taxon>Selenomonadales</taxon>
        <taxon>Sporomusaceae</taxon>
        <taxon>Sporomusa</taxon>
    </lineage>
</organism>
<dbReference type="PROSITE" id="PS50929">
    <property type="entry name" value="ABC_TM1F"/>
    <property type="match status" value="1"/>
</dbReference>
<keyword evidence="2 7" id="KW-0812">Transmembrane</keyword>
<dbReference type="GO" id="GO:0005886">
    <property type="term" value="C:plasma membrane"/>
    <property type="evidence" value="ECO:0007669"/>
    <property type="project" value="UniProtKB-SubCell"/>
</dbReference>
<evidence type="ECO:0000313" key="10">
    <source>
        <dbReference type="EMBL" id="CQR70263.1"/>
    </source>
</evidence>
<dbReference type="GO" id="GO:0016887">
    <property type="term" value="F:ATP hydrolysis activity"/>
    <property type="evidence" value="ECO:0007669"/>
    <property type="project" value="InterPro"/>
</dbReference>
<name>A0A0U1KTP4_9FIRM</name>
<keyword evidence="11" id="KW-1185">Reference proteome</keyword>
<dbReference type="Proteomes" id="UP000049855">
    <property type="component" value="Unassembled WGS sequence"/>
</dbReference>
<feature type="transmembrane region" description="Helical" evidence="7">
    <location>
        <begin position="69"/>
        <end position="88"/>
    </location>
</feature>
<evidence type="ECO:0000256" key="3">
    <source>
        <dbReference type="ARBA" id="ARBA00022741"/>
    </source>
</evidence>
<dbReference type="InterPro" id="IPR003593">
    <property type="entry name" value="AAA+_ATPase"/>
</dbReference>
<feature type="domain" description="ABC transmembrane type-1" evidence="9">
    <location>
        <begin position="32"/>
        <end position="320"/>
    </location>
</feature>
<dbReference type="SMART" id="SM00382">
    <property type="entry name" value="AAA"/>
    <property type="match status" value="1"/>
</dbReference>
<dbReference type="EMBL" id="CTRP01000003">
    <property type="protein sequence ID" value="CQR70263.1"/>
    <property type="molecule type" value="Genomic_DNA"/>
</dbReference>
<evidence type="ECO:0000256" key="4">
    <source>
        <dbReference type="ARBA" id="ARBA00022840"/>
    </source>
</evidence>
<dbReference type="Pfam" id="PF00005">
    <property type="entry name" value="ABC_tran"/>
    <property type="match status" value="1"/>
</dbReference>
<keyword evidence="6 7" id="KW-0472">Membrane</keyword>
<proteinExistence type="predicted"/>
<dbReference type="GO" id="GO:0015421">
    <property type="term" value="F:ABC-type oligopeptide transporter activity"/>
    <property type="evidence" value="ECO:0007669"/>
    <property type="project" value="TreeGrafter"/>
</dbReference>
<evidence type="ECO:0000256" key="7">
    <source>
        <dbReference type="SAM" id="Phobius"/>
    </source>
</evidence>
<keyword evidence="3" id="KW-0547">Nucleotide-binding</keyword>
<keyword evidence="10" id="KW-0378">Hydrolase</keyword>
<dbReference type="SUPFAM" id="SSF90123">
    <property type="entry name" value="ABC transporter transmembrane region"/>
    <property type="match status" value="1"/>
</dbReference>
<dbReference type="PROSITE" id="PS00211">
    <property type="entry name" value="ABC_TRANSPORTER_1"/>
    <property type="match status" value="1"/>
</dbReference>
<dbReference type="InterPro" id="IPR011527">
    <property type="entry name" value="ABC1_TM_dom"/>
</dbReference>
<accession>A0A0U1KTP4</accession>
<protein>
    <submittedName>
        <fullName evidence="10">Lipid A export ATP-binding/permease protein MsbA</fullName>
        <ecNumber evidence="10">3.6.3.25</ecNumber>
    </submittedName>
</protein>
<evidence type="ECO:0000259" key="8">
    <source>
        <dbReference type="PROSITE" id="PS50893"/>
    </source>
</evidence>
<dbReference type="InterPro" id="IPR003439">
    <property type="entry name" value="ABC_transporter-like_ATP-bd"/>
</dbReference>
<dbReference type="InterPro" id="IPR039421">
    <property type="entry name" value="Type_1_exporter"/>
</dbReference>
<keyword evidence="4 10" id="KW-0067">ATP-binding</keyword>
<dbReference type="Gene3D" id="1.20.1560.10">
    <property type="entry name" value="ABC transporter type 1, transmembrane domain"/>
    <property type="match status" value="1"/>
</dbReference>
<dbReference type="PANTHER" id="PTHR43394">
    <property type="entry name" value="ATP-DEPENDENT PERMEASE MDL1, MITOCHONDRIAL"/>
    <property type="match status" value="1"/>
</dbReference>
<dbReference type="EC" id="3.6.3.25" evidence="10"/>
<dbReference type="Gene3D" id="3.40.50.300">
    <property type="entry name" value="P-loop containing nucleotide triphosphate hydrolases"/>
    <property type="match status" value="1"/>
</dbReference>
<keyword evidence="5 7" id="KW-1133">Transmembrane helix</keyword>
<gene>
    <name evidence="10" type="ORF">SpAn4DRAFT_1232</name>
</gene>